<dbReference type="PANTHER" id="PTHR43571">
    <property type="entry name" value="NADP-SPECIFIC GLUTAMATE DEHYDROGENASE 1-RELATED"/>
    <property type="match status" value="1"/>
</dbReference>
<keyword evidence="6" id="KW-0547">Nucleotide-binding</keyword>
<dbReference type="SMART" id="SM00839">
    <property type="entry name" value="ELFV_dehydrog"/>
    <property type="match status" value="1"/>
</dbReference>
<evidence type="ECO:0000256" key="2">
    <source>
        <dbReference type="ARBA" id="ARBA00011643"/>
    </source>
</evidence>
<dbReference type="FunFam" id="3.40.50.720:FF:000030">
    <property type="entry name" value="Glutamate dehydrogenase"/>
    <property type="match status" value="1"/>
</dbReference>
<dbReference type="GO" id="GO:0005829">
    <property type="term" value="C:cytosol"/>
    <property type="evidence" value="ECO:0007669"/>
    <property type="project" value="TreeGrafter"/>
</dbReference>
<dbReference type="InterPro" id="IPR036291">
    <property type="entry name" value="NAD(P)-bd_dom_sf"/>
</dbReference>
<accession>A0A1D3D9D6</accession>
<feature type="binding site" evidence="6">
    <location>
        <position position="109"/>
    </location>
    <ligand>
        <name>substrate</name>
    </ligand>
</feature>
<feature type="site" description="Important for catalysis" evidence="7">
    <location>
        <position position="185"/>
    </location>
</feature>
<keyword evidence="6" id="KW-0520">NAD</keyword>
<evidence type="ECO:0000256" key="4">
    <source>
        <dbReference type="PIRNR" id="PIRNR000185"/>
    </source>
</evidence>
<dbReference type="SUPFAM" id="SSF53223">
    <property type="entry name" value="Aminoacid dehydrogenase-like, N-terminal domain"/>
    <property type="match status" value="1"/>
</dbReference>
<dbReference type="AlphaFoldDB" id="A0A1D3D9D6"/>
<dbReference type="InterPro" id="IPR014362">
    <property type="entry name" value="Glu_DH"/>
</dbReference>
<dbReference type="EMBL" id="JROU02000201">
    <property type="protein sequence ID" value="OEH80049.1"/>
    <property type="molecule type" value="Genomic_DNA"/>
</dbReference>
<comment type="caution">
    <text evidence="10">The sequence shown here is derived from an EMBL/GenBank/DDBJ whole genome shotgun (WGS) entry which is preliminary data.</text>
</comment>
<evidence type="ECO:0000259" key="9">
    <source>
        <dbReference type="SMART" id="SM00839"/>
    </source>
</evidence>
<reference evidence="10 11" key="1">
    <citation type="journal article" date="2016" name="BMC Genomics">
        <title>Comparative genomics reveals Cyclospora cayetanensis possesses coccidia-like metabolism and invasion components but unique surface antigens.</title>
        <authorList>
            <person name="Liu S."/>
            <person name="Wang L."/>
            <person name="Zheng H."/>
            <person name="Xu Z."/>
            <person name="Roellig D.M."/>
            <person name="Li N."/>
            <person name="Frace M.A."/>
            <person name="Tang K."/>
            <person name="Arrowood M.J."/>
            <person name="Moss D.M."/>
            <person name="Zhang L."/>
            <person name="Feng Y."/>
            <person name="Xiao L."/>
        </authorList>
    </citation>
    <scope>NUCLEOTIDE SEQUENCE [LARGE SCALE GENOMIC DNA]</scope>
    <source>
        <strain evidence="10 11">CHN_HEN01</strain>
    </source>
</reference>
<dbReference type="Proteomes" id="UP000095192">
    <property type="component" value="Unassembled WGS sequence"/>
</dbReference>
<sequence>MAENGLNHPDVMRSSTPSNCSPELLLKRLEYRVKVRNAHQQEFLQAFSEFFGSLKEFLVKNPQYISVFELIAEPERTVTFRVPWFDDNGTLRVNRGYRVQFSSAIGPCKGGLRFHPTVSLSVVKFLGFEQIFKNSLTGLQMGGGKGGSDFDPKGKSINEIRRFCQSFMTELARHIGPSRDVPAGDIGVGTREIGFLFGQYKRLSSNFEGAITGKAIGWGGSEIRPEATGYGCAYFADNVLRRLLNLSLSGKTCTLSGCGNVAVYCAEKLLEMGATVLTLSDSEGLIYCERGFSAETIQLIKFTKVADPSVRVKSFTDGVDIVFEPKGTPWSVASELAFPCATQNEIDELAADQMCKNGCLVVIEGSNMPLTPEATDLFAKHGVLVCPAKAANAGGVAVSGLEMSQNAARMQWTRNEVDSRLRQIMSDIFEKCVSAAQEYGKNERDLIAGANVAGFRKVADAVIAEGYV</sequence>
<protein>
    <recommendedName>
        <fullName evidence="4">Glutamate dehydrogenase</fullName>
    </recommendedName>
</protein>
<evidence type="ECO:0000256" key="1">
    <source>
        <dbReference type="ARBA" id="ARBA00006382"/>
    </source>
</evidence>
<dbReference type="InterPro" id="IPR046346">
    <property type="entry name" value="Aminoacid_DH-like_N_sf"/>
</dbReference>
<dbReference type="FunCoup" id="A0A1D3D9D6">
    <property type="interactions" value="45"/>
</dbReference>
<evidence type="ECO:0000256" key="5">
    <source>
        <dbReference type="PIRSR" id="PIRSR000185-1"/>
    </source>
</evidence>
<dbReference type="FunFam" id="3.40.50.10860:FF:000002">
    <property type="entry name" value="Glutamate dehydrogenase"/>
    <property type="match status" value="1"/>
</dbReference>
<dbReference type="PANTHER" id="PTHR43571:SF1">
    <property type="entry name" value="NADP-SPECIFIC GLUTAMATE DEHYDROGENASE 1-RELATED"/>
    <property type="match status" value="1"/>
</dbReference>
<dbReference type="InParanoid" id="A0A1D3D9D6"/>
<dbReference type="VEuPathDB" id="ToxoDB:cyc_07802"/>
<feature type="binding site" evidence="6">
    <location>
        <position position="130"/>
    </location>
    <ligand>
        <name>substrate</name>
    </ligand>
</feature>
<dbReference type="Gene3D" id="3.40.50.10860">
    <property type="entry name" value="Leucine Dehydrogenase, chain A, domain 1"/>
    <property type="match status" value="1"/>
</dbReference>
<dbReference type="SUPFAM" id="SSF51735">
    <property type="entry name" value="NAD(P)-binding Rossmann-fold domains"/>
    <property type="match status" value="1"/>
</dbReference>
<dbReference type="GO" id="GO:0004354">
    <property type="term" value="F:glutamate dehydrogenase (NADP+) activity"/>
    <property type="evidence" value="ECO:0007669"/>
    <property type="project" value="TreeGrafter"/>
</dbReference>
<evidence type="ECO:0000313" key="11">
    <source>
        <dbReference type="Proteomes" id="UP000095192"/>
    </source>
</evidence>
<dbReference type="VEuPathDB" id="ToxoDB:LOC34623688"/>
<dbReference type="NCBIfam" id="NF006929">
    <property type="entry name" value="PRK09414.1"/>
    <property type="match status" value="1"/>
</dbReference>
<name>A0A1D3D9D6_9EIME</name>
<feature type="binding site" evidence="6">
    <location>
        <position position="133"/>
    </location>
    <ligand>
        <name>substrate</name>
    </ligand>
</feature>
<keyword evidence="11" id="KW-1185">Reference proteome</keyword>
<dbReference type="Pfam" id="PF00208">
    <property type="entry name" value="ELFV_dehydrog"/>
    <property type="match status" value="1"/>
</dbReference>
<dbReference type="InterPro" id="IPR033524">
    <property type="entry name" value="Glu/Leu/Phe/Val_DH_AS"/>
</dbReference>
<dbReference type="PROSITE" id="PS00074">
    <property type="entry name" value="GLFV_DEHYDROGENASE"/>
    <property type="match status" value="1"/>
</dbReference>
<proteinExistence type="inferred from homology"/>
<dbReference type="Gene3D" id="1.10.285.10">
    <property type="entry name" value="Glutamate Dehydrogenase, chain A, domain 3"/>
    <property type="match status" value="2"/>
</dbReference>
<gene>
    <name evidence="10" type="ORF">cyc_07802</name>
</gene>
<feature type="binding site" evidence="6">
    <location>
        <position position="184"/>
    </location>
    <ligand>
        <name>substrate</name>
    </ligand>
</feature>
<feature type="binding site" evidence="6">
    <location>
        <position position="260"/>
    </location>
    <ligand>
        <name>NAD(+)</name>
        <dbReference type="ChEBI" id="CHEBI:57540"/>
    </ligand>
</feature>
<feature type="domain" description="Glutamate/phenylalanine/leucine/valine/L-tryptophan dehydrogenase C-terminal" evidence="9">
    <location>
        <begin position="221"/>
        <end position="466"/>
    </location>
</feature>
<feature type="active site" description="Proton donor" evidence="5">
    <location>
        <position position="145"/>
    </location>
</feature>
<evidence type="ECO:0000256" key="6">
    <source>
        <dbReference type="PIRSR" id="PIRSR000185-2"/>
    </source>
</evidence>
<dbReference type="PIRSF" id="PIRSF000185">
    <property type="entry name" value="Glu_DH"/>
    <property type="match status" value="1"/>
</dbReference>
<comment type="similarity">
    <text evidence="1 4 8">Belongs to the Glu/Leu/Phe/Val dehydrogenases family.</text>
</comment>
<organism evidence="10 11">
    <name type="scientific">Cyclospora cayetanensis</name>
    <dbReference type="NCBI Taxonomy" id="88456"/>
    <lineage>
        <taxon>Eukaryota</taxon>
        <taxon>Sar</taxon>
        <taxon>Alveolata</taxon>
        <taxon>Apicomplexa</taxon>
        <taxon>Conoidasida</taxon>
        <taxon>Coccidia</taxon>
        <taxon>Eucoccidiorida</taxon>
        <taxon>Eimeriorina</taxon>
        <taxon>Eimeriidae</taxon>
        <taxon>Cyclospora</taxon>
    </lineage>
</organism>
<dbReference type="InterPro" id="IPR006095">
    <property type="entry name" value="Glu/Leu/Phe/Val/Trp_DH"/>
</dbReference>
<evidence type="ECO:0000256" key="7">
    <source>
        <dbReference type="PIRSR" id="PIRSR000185-3"/>
    </source>
</evidence>
<dbReference type="Gene3D" id="3.40.50.720">
    <property type="entry name" value="NAD(P)-binding Rossmann-like Domain"/>
    <property type="match status" value="1"/>
</dbReference>
<evidence type="ECO:0000256" key="8">
    <source>
        <dbReference type="RuleBase" id="RU004417"/>
    </source>
</evidence>
<evidence type="ECO:0000313" key="10">
    <source>
        <dbReference type="EMBL" id="OEH80049.1"/>
    </source>
</evidence>
<dbReference type="FunFam" id="1.10.285.10:FF:000001">
    <property type="entry name" value="Glutamate dehydrogenase"/>
    <property type="match status" value="1"/>
</dbReference>
<dbReference type="GO" id="GO:0000166">
    <property type="term" value="F:nucleotide binding"/>
    <property type="evidence" value="ECO:0007669"/>
    <property type="project" value="UniProtKB-KW"/>
</dbReference>
<dbReference type="Pfam" id="PF02812">
    <property type="entry name" value="ELFV_dehydrog_N"/>
    <property type="match status" value="1"/>
</dbReference>
<dbReference type="PRINTS" id="PR00082">
    <property type="entry name" value="GLFDHDRGNASE"/>
</dbReference>
<dbReference type="InterPro" id="IPR050724">
    <property type="entry name" value="Glu_Leu_Phe_Val_DH"/>
</dbReference>
<feature type="binding site" evidence="6">
    <location>
        <position position="399"/>
    </location>
    <ligand>
        <name>substrate</name>
    </ligand>
</feature>
<evidence type="ECO:0000256" key="3">
    <source>
        <dbReference type="ARBA" id="ARBA00023002"/>
    </source>
</evidence>
<dbReference type="InterPro" id="IPR006096">
    <property type="entry name" value="Glu/Leu/Phe/Val/Trp_DH_C"/>
</dbReference>
<dbReference type="GO" id="GO:0006537">
    <property type="term" value="P:glutamate biosynthetic process"/>
    <property type="evidence" value="ECO:0007669"/>
    <property type="project" value="TreeGrafter"/>
</dbReference>
<dbReference type="InterPro" id="IPR006097">
    <property type="entry name" value="Glu/Leu/Phe/Val/Trp_DH_dimer"/>
</dbReference>
<feature type="binding site" evidence="6">
    <location>
        <position position="228"/>
    </location>
    <ligand>
        <name>NAD(+)</name>
        <dbReference type="ChEBI" id="CHEBI:57540"/>
    </ligand>
</feature>
<keyword evidence="3 4" id="KW-0560">Oxidoreductase</keyword>
<comment type="subunit">
    <text evidence="2">Homohexamer.</text>
</comment>